<feature type="non-terminal residue" evidence="9">
    <location>
        <position position="1"/>
    </location>
</feature>
<feature type="compositionally biased region" description="Basic and acidic residues" evidence="7">
    <location>
        <begin position="38"/>
        <end position="49"/>
    </location>
</feature>
<dbReference type="AlphaFoldDB" id="A0A1B6ELJ8"/>
<evidence type="ECO:0000256" key="3">
    <source>
        <dbReference type="ARBA" id="ARBA00022491"/>
    </source>
</evidence>
<dbReference type="InterPro" id="IPR031963">
    <property type="entry name" value="SAP130_C"/>
</dbReference>
<evidence type="ECO:0000256" key="2">
    <source>
        <dbReference type="ARBA" id="ARBA00007859"/>
    </source>
</evidence>
<dbReference type="PANTHER" id="PTHR13497">
    <property type="entry name" value="HISTONE DEACETYLASE COMPLEX SUBUNIT SAP130"/>
    <property type="match status" value="1"/>
</dbReference>
<evidence type="ECO:0000256" key="4">
    <source>
        <dbReference type="ARBA" id="ARBA00023015"/>
    </source>
</evidence>
<evidence type="ECO:0000256" key="7">
    <source>
        <dbReference type="SAM" id="MobiDB-lite"/>
    </source>
</evidence>
<feature type="region of interest" description="Disordered" evidence="7">
    <location>
        <begin position="82"/>
        <end position="117"/>
    </location>
</feature>
<proteinExistence type="inferred from homology"/>
<sequence>VTSHKTPLSNYLDNNLVSSTNYSENFSSNVSSPEFYDENNKPVENERTFSEMSPRKKPRKQLLSGAELLDSKMMKIDDSLYNIGSGSSKENKPKVCVTSSSTVTSSLTPSTRKDENKNEIYPKKHKQAALLNCYQQTWKSTNNHFIRRSDIRVKNDKKATIIDIANQTNIMK</sequence>
<feature type="compositionally biased region" description="Low complexity" evidence="7">
    <location>
        <begin position="98"/>
        <end position="110"/>
    </location>
</feature>
<keyword evidence="6" id="KW-0539">Nucleus</keyword>
<feature type="region of interest" description="Disordered" evidence="7">
    <location>
        <begin position="27"/>
        <end position="60"/>
    </location>
</feature>
<accession>A0A1B6ELJ8</accession>
<gene>
    <name evidence="9" type="ORF">g.48836</name>
</gene>
<evidence type="ECO:0000259" key="8">
    <source>
        <dbReference type="Pfam" id="PF16014"/>
    </source>
</evidence>
<feature type="non-terminal residue" evidence="9">
    <location>
        <position position="172"/>
    </location>
</feature>
<reference evidence="9" key="1">
    <citation type="submission" date="2015-11" db="EMBL/GenBank/DDBJ databases">
        <title>De novo transcriptome assembly of four potential Pierce s Disease insect vectors from Arizona vineyards.</title>
        <authorList>
            <person name="Tassone E.E."/>
        </authorList>
    </citation>
    <scope>NUCLEOTIDE SEQUENCE</scope>
</reference>
<dbReference type="InterPro" id="IPR024137">
    <property type="entry name" value="His_deAcase_cplx_SAP130"/>
</dbReference>
<organism evidence="9">
    <name type="scientific">Cuerna arida</name>
    <dbReference type="NCBI Taxonomy" id="1464854"/>
    <lineage>
        <taxon>Eukaryota</taxon>
        <taxon>Metazoa</taxon>
        <taxon>Ecdysozoa</taxon>
        <taxon>Arthropoda</taxon>
        <taxon>Hexapoda</taxon>
        <taxon>Insecta</taxon>
        <taxon>Pterygota</taxon>
        <taxon>Neoptera</taxon>
        <taxon>Paraneoptera</taxon>
        <taxon>Hemiptera</taxon>
        <taxon>Auchenorrhyncha</taxon>
        <taxon>Membracoidea</taxon>
        <taxon>Cicadellidae</taxon>
        <taxon>Cicadellinae</taxon>
        <taxon>Proconiini</taxon>
        <taxon>Cuerna</taxon>
    </lineage>
</organism>
<name>A0A1B6ELJ8_9HEMI</name>
<keyword evidence="3" id="KW-0678">Repressor</keyword>
<dbReference type="GO" id="GO:0000122">
    <property type="term" value="P:negative regulation of transcription by RNA polymerase II"/>
    <property type="evidence" value="ECO:0007669"/>
    <property type="project" value="TreeGrafter"/>
</dbReference>
<dbReference type="PANTHER" id="PTHR13497:SF3">
    <property type="entry name" value="HISTONE DEACETYLASE COMPLEX SUBUNIT SAP130"/>
    <property type="match status" value="1"/>
</dbReference>
<comment type="subcellular location">
    <subcellularLocation>
        <location evidence="1">Nucleus</location>
    </subcellularLocation>
</comment>
<keyword evidence="5" id="KW-0804">Transcription</keyword>
<evidence type="ECO:0000313" key="9">
    <source>
        <dbReference type="EMBL" id="JAS38805.1"/>
    </source>
</evidence>
<evidence type="ECO:0000256" key="1">
    <source>
        <dbReference type="ARBA" id="ARBA00004123"/>
    </source>
</evidence>
<feature type="domain" description="Histone deacetylase complex subunit SAP130 C-terminal" evidence="8">
    <location>
        <begin position="49"/>
        <end position="170"/>
    </location>
</feature>
<comment type="similarity">
    <text evidence="2">Belongs to the SAP130 family.</text>
</comment>
<dbReference type="Pfam" id="PF16014">
    <property type="entry name" value="SAP130_C"/>
    <property type="match status" value="1"/>
</dbReference>
<dbReference type="EMBL" id="GECZ01030964">
    <property type="protein sequence ID" value="JAS38805.1"/>
    <property type="molecule type" value="Transcribed_RNA"/>
</dbReference>
<evidence type="ECO:0000256" key="5">
    <source>
        <dbReference type="ARBA" id="ARBA00023163"/>
    </source>
</evidence>
<dbReference type="GO" id="GO:0070822">
    <property type="term" value="C:Sin3-type complex"/>
    <property type="evidence" value="ECO:0007669"/>
    <property type="project" value="TreeGrafter"/>
</dbReference>
<protein>
    <recommendedName>
        <fullName evidence="8">Histone deacetylase complex subunit SAP130 C-terminal domain-containing protein</fullName>
    </recommendedName>
</protein>
<keyword evidence="4" id="KW-0805">Transcription regulation</keyword>
<evidence type="ECO:0000256" key="6">
    <source>
        <dbReference type="ARBA" id="ARBA00023242"/>
    </source>
</evidence>